<dbReference type="Gene3D" id="2.60.120.260">
    <property type="entry name" value="Galactose-binding domain-like"/>
    <property type="match status" value="2"/>
</dbReference>
<dbReference type="EMBL" id="KV425883">
    <property type="protein sequence ID" value="KZW03531.1"/>
    <property type="molecule type" value="Genomic_DNA"/>
</dbReference>
<evidence type="ECO:0000256" key="1">
    <source>
        <dbReference type="SAM" id="MobiDB-lite"/>
    </source>
</evidence>
<feature type="region of interest" description="Disordered" evidence="1">
    <location>
        <begin position="440"/>
        <end position="505"/>
    </location>
</feature>
<feature type="compositionally biased region" description="Polar residues" evidence="1">
    <location>
        <begin position="310"/>
        <end position="321"/>
    </location>
</feature>
<dbReference type="AlphaFoldDB" id="A0A165QFD0"/>
<gene>
    <name evidence="3" type="ORF">EXIGLDRAFT_721747</name>
</gene>
<feature type="transmembrane region" description="Helical" evidence="2">
    <location>
        <begin position="325"/>
        <end position="350"/>
    </location>
</feature>
<keyword evidence="4" id="KW-1185">Reference proteome</keyword>
<sequence length="505" mass="52350">MSMKVSVRIDDVNPLIEYAGSWRAGTQASDSFFNRYSDGGTFTLTQSNEASATIRFNGTGVQVFGAKRGNHNLYTTELDGDIRTGNGQNTQAETFNQTLYASPALSNADHTLVIRDASTNSDPNQSYFDIDYVCLFTPLRCTLLTPSPPSAQVVGTKSLQLDDSDPAFSYGPDSSAWNTDPVSVTAFSQGTGHSTSSAQASVTLSFTGSAVDVFGLVCASCGEYWVSVDNAEPSTFSAFNTAWTKPQTLLYMARNLNDGPHTIKLTNLAAQNGNTLNIDYANVYGNSPSGGITNTSSSGGGNGSGAGTSENQNGGTSTSSNGPPVGAIVGGVLGGLLILVVGLALILFFLRRKRKQEAQEQSFHPQPAMMGYAPSVAGGSMAGSGSYNPYNVQQPFHVPPSGSNGGYGGAGGYPQGAYGGPGMVGAAGMGYYNPSQPNVAMPVGPPSQSGSASLPYMQSDVSGPSAAMDRRLSSIGSASGDTPPDYHAATFNGPPVPPMPIRRKN</sequence>
<evidence type="ECO:0000256" key="2">
    <source>
        <dbReference type="SAM" id="Phobius"/>
    </source>
</evidence>
<name>A0A165QFD0_EXIGL</name>
<dbReference type="OrthoDB" id="2563669at2759"/>
<reference evidence="3 4" key="1">
    <citation type="journal article" date="2016" name="Mol. Biol. Evol.">
        <title>Comparative Genomics of Early-Diverging Mushroom-Forming Fungi Provides Insights into the Origins of Lignocellulose Decay Capabilities.</title>
        <authorList>
            <person name="Nagy L.G."/>
            <person name="Riley R."/>
            <person name="Tritt A."/>
            <person name="Adam C."/>
            <person name="Daum C."/>
            <person name="Floudas D."/>
            <person name="Sun H."/>
            <person name="Yadav J.S."/>
            <person name="Pangilinan J."/>
            <person name="Larsson K.H."/>
            <person name="Matsuura K."/>
            <person name="Barry K."/>
            <person name="Labutti K."/>
            <person name="Kuo R."/>
            <person name="Ohm R.A."/>
            <person name="Bhattacharya S.S."/>
            <person name="Shirouzu T."/>
            <person name="Yoshinaga Y."/>
            <person name="Martin F.M."/>
            <person name="Grigoriev I.V."/>
            <person name="Hibbett D.S."/>
        </authorList>
    </citation>
    <scope>NUCLEOTIDE SEQUENCE [LARGE SCALE GENOMIC DNA]</scope>
    <source>
        <strain evidence="3 4">HHB12029</strain>
    </source>
</reference>
<proteinExistence type="predicted"/>
<dbReference type="InParanoid" id="A0A165QFD0"/>
<protein>
    <submittedName>
        <fullName evidence="3">Uncharacterized protein</fullName>
    </submittedName>
</protein>
<evidence type="ECO:0000313" key="4">
    <source>
        <dbReference type="Proteomes" id="UP000077266"/>
    </source>
</evidence>
<accession>A0A165QFD0</accession>
<feature type="compositionally biased region" description="Pro residues" evidence="1">
    <location>
        <begin position="494"/>
        <end position="505"/>
    </location>
</feature>
<dbReference type="Proteomes" id="UP000077266">
    <property type="component" value="Unassembled WGS sequence"/>
</dbReference>
<keyword evidence="2" id="KW-1133">Transmembrane helix</keyword>
<evidence type="ECO:0000313" key="3">
    <source>
        <dbReference type="EMBL" id="KZW03531.1"/>
    </source>
</evidence>
<dbReference type="STRING" id="1314781.A0A165QFD0"/>
<keyword evidence="2" id="KW-0472">Membrane</keyword>
<feature type="region of interest" description="Disordered" evidence="1">
    <location>
        <begin position="291"/>
        <end position="321"/>
    </location>
</feature>
<keyword evidence="2" id="KW-0812">Transmembrane</keyword>
<organism evidence="3 4">
    <name type="scientific">Exidia glandulosa HHB12029</name>
    <dbReference type="NCBI Taxonomy" id="1314781"/>
    <lineage>
        <taxon>Eukaryota</taxon>
        <taxon>Fungi</taxon>
        <taxon>Dikarya</taxon>
        <taxon>Basidiomycota</taxon>
        <taxon>Agaricomycotina</taxon>
        <taxon>Agaricomycetes</taxon>
        <taxon>Auriculariales</taxon>
        <taxon>Exidiaceae</taxon>
        <taxon>Exidia</taxon>
    </lineage>
</organism>